<evidence type="ECO:0000313" key="4">
    <source>
        <dbReference type="Proteomes" id="UP001519288"/>
    </source>
</evidence>
<sequence length="323" mass="36865">MKKYQKFLSAGFLSLSILNLNVASSYAGELTFKDVKADYWGYPNIKWAMDNNIVHGYPDGSFKPNQHVSQSEFLAMLIRAFRPTNLPTPLASERWDAPYLKHAQALSWNIDTHSTTFSRGKAAQLLSNASGKKYTMNDSIQYLLDLGLAEGKVARTIDGFHKNDPLTRTEAVTFIERLRQRINTLQPSPAKEQKYSRADNLIVYKNTSFHFSLLLPKSWDGKYTVTDTIPTTAGHNINFLNKATKHGILFTISVWNKDYWNKNKNQISGQIQATKLGEKGSNVYVFHTPTDVQYDPSDEQPMKDYQMMFHDITMIKNSFTLQK</sequence>
<evidence type="ECO:0000256" key="1">
    <source>
        <dbReference type="SAM" id="SignalP"/>
    </source>
</evidence>
<feature type="chain" id="PRO_5047368756" description="SLH domain-containing protein" evidence="1">
    <location>
        <begin position="28"/>
        <end position="323"/>
    </location>
</feature>
<proteinExistence type="predicted"/>
<name>A0ABS4JI66_9BACL</name>
<keyword evidence="1" id="KW-0732">Signal</keyword>
<protein>
    <recommendedName>
        <fullName evidence="2">SLH domain-containing protein</fullName>
    </recommendedName>
</protein>
<evidence type="ECO:0000313" key="3">
    <source>
        <dbReference type="EMBL" id="MBP2001382.1"/>
    </source>
</evidence>
<comment type="caution">
    <text evidence="3">The sequence shown here is derived from an EMBL/GenBank/DDBJ whole genome shotgun (WGS) entry which is preliminary data.</text>
</comment>
<dbReference type="Proteomes" id="UP001519288">
    <property type="component" value="Unassembled WGS sequence"/>
</dbReference>
<organism evidence="3 4">
    <name type="scientific">Paenibacillus shirakamiensis</name>
    <dbReference type="NCBI Taxonomy" id="1265935"/>
    <lineage>
        <taxon>Bacteria</taxon>
        <taxon>Bacillati</taxon>
        <taxon>Bacillota</taxon>
        <taxon>Bacilli</taxon>
        <taxon>Bacillales</taxon>
        <taxon>Paenibacillaceae</taxon>
        <taxon>Paenibacillus</taxon>
    </lineage>
</organism>
<reference evidence="3 4" key="1">
    <citation type="submission" date="2021-03" db="EMBL/GenBank/DDBJ databases">
        <title>Genomic Encyclopedia of Type Strains, Phase IV (KMG-IV): sequencing the most valuable type-strain genomes for metagenomic binning, comparative biology and taxonomic classification.</title>
        <authorList>
            <person name="Goeker M."/>
        </authorList>
    </citation>
    <scope>NUCLEOTIDE SEQUENCE [LARGE SCALE GENOMIC DNA]</scope>
    <source>
        <strain evidence="3 4">DSM 26806</strain>
    </source>
</reference>
<dbReference type="PROSITE" id="PS51272">
    <property type="entry name" value="SLH"/>
    <property type="match status" value="1"/>
</dbReference>
<keyword evidence="4" id="KW-1185">Reference proteome</keyword>
<dbReference type="Pfam" id="PF00395">
    <property type="entry name" value="SLH"/>
    <property type="match status" value="1"/>
</dbReference>
<dbReference type="EMBL" id="JAGGLD010000003">
    <property type="protein sequence ID" value="MBP2001382.1"/>
    <property type="molecule type" value="Genomic_DNA"/>
</dbReference>
<feature type="domain" description="SLH" evidence="2">
    <location>
        <begin position="28"/>
        <end position="91"/>
    </location>
</feature>
<dbReference type="InterPro" id="IPR001119">
    <property type="entry name" value="SLH_dom"/>
</dbReference>
<feature type="signal peptide" evidence="1">
    <location>
        <begin position="1"/>
        <end position="27"/>
    </location>
</feature>
<gene>
    <name evidence="3" type="ORF">J2Z69_002425</name>
</gene>
<evidence type="ECO:0000259" key="2">
    <source>
        <dbReference type="PROSITE" id="PS51272"/>
    </source>
</evidence>
<accession>A0ABS4JI66</accession>
<dbReference type="RefSeq" id="WP_209862565.1">
    <property type="nucleotide sequence ID" value="NZ_JAGGLD010000003.1"/>
</dbReference>